<feature type="region of interest" description="Disordered" evidence="4">
    <location>
        <begin position="628"/>
        <end position="669"/>
    </location>
</feature>
<name>A0AAW2YJS4_9EUKA</name>
<feature type="compositionally biased region" description="Basic residues" evidence="4">
    <location>
        <begin position="527"/>
        <end position="540"/>
    </location>
</feature>
<dbReference type="GO" id="GO:0008270">
    <property type="term" value="F:zinc ion binding"/>
    <property type="evidence" value="ECO:0007669"/>
    <property type="project" value="InterPro"/>
</dbReference>
<dbReference type="PANTHER" id="PTHR12756:SF45">
    <property type="entry name" value="CYTOSOLIC CARBOXYPEPTIDASE NNA1"/>
    <property type="match status" value="1"/>
</dbReference>
<feature type="compositionally biased region" description="Low complexity" evidence="4">
    <location>
        <begin position="994"/>
        <end position="1023"/>
    </location>
</feature>
<feature type="compositionally biased region" description="Low complexity" evidence="4">
    <location>
        <begin position="504"/>
        <end position="514"/>
    </location>
</feature>
<feature type="compositionally biased region" description="Basic residues" evidence="4">
    <location>
        <begin position="700"/>
        <end position="716"/>
    </location>
</feature>
<comment type="caution">
    <text evidence="6">The sequence shown here is derived from an EMBL/GenBank/DDBJ whole genome shotgun (WGS) entry which is preliminary data.</text>
</comment>
<dbReference type="InterPro" id="IPR000834">
    <property type="entry name" value="Peptidase_M14"/>
</dbReference>
<feature type="compositionally biased region" description="Low complexity" evidence="4">
    <location>
        <begin position="629"/>
        <end position="645"/>
    </location>
</feature>
<comment type="similarity">
    <text evidence="2 3">Belongs to the peptidase M14 family.</text>
</comment>
<gene>
    <name evidence="6" type="ORF">AKO1_005549</name>
</gene>
<dbReference type="InterPro" id="IPR040626">
    <property type="entry name" value="Pepdidase_M14_N"/>
</dbReference>
<dbReference type="SUPFAM" id="SSF53187">
    <property type="entry name" value="Zn-dependent exopeptidases"/>
    <property type="match status" value="1"/>
</dbReference>
<evidence type="ECO:0000256" key="2">
    <source>
        <dbReference type="ARBA" id="ARBA00005988"/>
    </source>
</evidence>
<dbReference type="Gene3D" id="2.60.40.3120">
    <property type="match status" value="1"/>
</dbReference>
<evidence type="ECO:0000256" key="1">
    <source>
        <dbReference type="ARBA" id="ARBA00001947"/>
    </source>
</evidence>
<evidence type="ECO:0000313" key="7">
    <source>
        <dbReference type="Proteomes" id="UP001431209"/>
    </source>
</evidence>
<feature type="compositionally biased region" description="Polar residues" evidence="4">
    <location>
        <begin position="592"/>
        <end position="609"/>
    </location>
</feature>
<dbReference type="Gene3D" id="3.40.630.10">
    <property type="entry name" value="Zn peptidases"/>
    <property type="match status" value="1"/>
</dbReference>
<dbReference type="InterPro" id="IPR050821">
    <property type="entry name" value="Cytosolic_carboxypeptidase"/>
</dbReference>
<feature type="compositionally biased region" description="Low complexity" evidence="4">
    <location>
        <begin position="681"/>
        <end position="699"/>
    </location>
</feature>
<dbReference type="CDD" id="cd06907">
    <property type="entry name" value="M14_AGBL2-3_like"/>
    <property type="match status" value="1"/>
</dbReference>
<dbReference type="GO" id="GO:0006508">
    <property type="term" value="P:proteolysis"/>
    <property type="evidence" value="ECO:0007669"/>
    <property type="project" value="InterPro"/>
</dbReference>
<evidence type="ECO:0000256" key="3">
    <source>
        <dbReference type="PROSITE-ProRule" id="PRU01379"/>
    </source>
</evidence>
<feature type="compositionally biased region" description="Low complexity" evidence="4">
    <location>
        <begin position="954"/>
        <end position="973"/>
    </location>
</feature>
<keyword evidence="6" id="KW-0121">Carboxypeptidase</keyword>
<sequence length="1096" mass="122961">MLEDAQRINNPSALLNRVVFDCIDPSPMHNTNSAPATQSNLDLASLSESTPANSSAQPKPQELKQYYVPIDDQDTTLFFESRFESGNLRRAIQVYEYEYDLILKFDVNTKGHTQWFYFSVKNARKGIKYKFNIINLVKGDSLYNYGMKPLAYSEYDASRNLRGWYRSGVDICYYQNNIKRKSGYFYTFTWSQFFDNDNDTYYFSYCYPYTYTNLQNYLNSLENDSVRRKLFRRRTLCQTLAGNNCDLLTITSFMCDPQSLKNRKGVVISARVHPGESNASWMMKGVIDFLTGPSLDAKILRDNFVFKIVPMLNPDGVINGNYRCSLAGFDLNRRWNDCNPKLCPTIHHTKQMVKRFMEDREVILSCDFHGHSRKKNIFMYGCHEKSSTPEKRLAPRVFPRILWKISHNFSFQDCNFSIQRSKESTARVVLFKEFGLVNSYTLEASFCGPDFGRNSERHFNTRHLEQMGHFFCESILDYCDPDQTRVKQVIRELELLYPITPPTSDGEVSGNDDSSGSEDRSDDDGKKRKKKRKKRRKKKDVTKEKTLDSSKKETKKNVHTLISSTSNASSNPTPIPEKKKKKKKILTTTTTNPSLEVNTLNPSTTSLMTSPEKKFKKLKSTKLIDVPFPLQSQSQQQPSSAPSTRSSKKSKELTITKKKKKKKIITINQLHDKSNHLIITTTTSTNPTTSSPTTNPNHNNSHHSHHHHHSNHHIHHSSNLYGNMSPSSPSSSSKFRNLEFEDRGSLTDDGIIHYRNTTRRGQQQQSSSLQYQSDGKSVIRYMTDDDIQYNFKFESEDEEDDEEEDEDLDFKFGDLMDQEISKLNATATIEASSSPTTATNTTTTNQQHRSFDVCSPVAVTTIEDDSVPTTFSISRIRPSKSAVTVVSNNNGAKAPNSSSATAAIMSARRRAACNGQLIQQVRPKKSYDDLVNNIYNSSVAGGSTTSHHHHHHSGATSSLSNLNIISRSPSPGNNIGGGGGGGGNKKSVVIITTGSSSSSSSSGNGSSSSNNNNNLINSNSSGNTVKTDSQMFVKKLDVQNGSSVLPRLVNAAPIGVVAPKSKTRIVQSKRQALYVDNSGGGGTVVISRLKQNATQK</sequence>
<proteinExistence type="inferred from homology"/>
<feature type="compositionally biased region" description="Basic and acidic residues" evidence="4">
    <location>
        <begin position="541"/>
        <end position="556"/>
    </location>
</feature>
<accession>A0AAW2YJS4</accession>
<feature type="compositionally biased region" description="Gly residues" evidence="4">
    <location>
        <begin position="974"/>
        <end position="984"/>
    </location>
</feature>
<feature type="region of interest" description="Disordered" evidence="4">
    <location>
        <begin position="500"/>
        <end position="613"/>
    </location>
</feature>
<feature type="compositionally biased region" description="Low complexity" evidence="4">
    <location>
        <begin position="562"/>
        <end position="572"/>
    </location>
</feature>
<feature type="compositionally biased region" description="Basic and acidic residues" evidence="4">
    <location>
        <begin position="517"/>
        <end position="526"/>
    </location>
</feature>
<reference evidence="6 7" key="1">
    <citation type="submission" date="2024-03" db="EMBL/GenBank/DDBJ databases">
        <title>The Acrasis kona genome and developmental transcriptomes reveal deep origins of eukaryotic multicellular pathways.</title>
        <authorList>
            <person name="Sheikh S."/>
            <person name="Fu C.-J."/>
            <person name="Brown M.W."/>
            <person name="Baldauf S.L."/>
        </authorList>
    </citation>
    <scope>NUCLEOTIDE SEQUENCE [LARGE SCALE GENOMIC DNA]</scope>
    <source>
        <strain evidence="6 7">ATCC MYA-3509</strain>
    </source>
</reference>
<dbReference type="EMBL" id="JAOPGA020000204">
    <property type="protein sequence ID" value="KAL0477633.1"/>
    <property type="molecule type" value="Genomic_DNA"/>
</dbReference>
<dbReference type="GO" id="GO:0004181">
    <property type="term" value="F:metallocarboxypeptidase activity"/>
    <property type="evidence" value="ECO:0007669"/>
    <property type="project" value="InterPro"/>
</dbReference>
<protein>
    <submittedName>
        <fullName evidence="6">Carboxypeptidase</fullName>
    </submittedName>
</protein>
<dbReference type="Proteomes" id="UP001431209">
    <property type="component" value="Unassembled WGS sequence"/>
</dbReference>
<comment type="cofactor">
    <cofactor evidence="1">
        <name>Zn(2+)</name>
        <dbReference type="ChEBI" id="CHEBI:29105"/>
    </cofactor>
</comment>
<keyword evidence="6" id="KW-0378">Hydrolase</keyword>
<keyword evidence="6" id="KW-0645">Protease</keyword>
<dbReference type="PROSITE" id="PS52035">
    <property type="entry name" value="PEPTIDASE_M14"/>
    <property type="match status" value="1"/>
</dbReference>
<dbReference type="AlphaFoldDB" id="A0AAW2YJS4"/>
<feature type="domain" description="Peptidase M14" evidence="5">
    <location>
        <begin position="207"/>
        <end position="479"/>
    </location>
</feature>
<evidence type="ECO:0000259" key="5">
    <source>
        <dbReference type="PROSITE" id="PS52035"/>
    </source>
</evidence>
<feature type="region of interest" description="Disordered" evidence="4">
    <location>
        <begin position="681"/>
        <end position="735"/>
    </location>
</feature>
<dbReference type="Pfam" id="PF18027">
    <property type="entry name" value="Pepdidase_M14_N"/>
    <property type="match status" value="1"/>
</dbReference>
<feature type="region of interest" description="Disordered" evidence="4">
    <location>
        <begin position="941"/>
        <end position="1023"/>
    </location>
</feature>
<evidence type="ECO:0000313" key="6">
    <source>
        <dbReference type="EMBL" id="KAL0477633.1"/>
    </source>
</evidence>
<organism evidence="6 7">
    <name type="scientific">Acrasis kona</name>
    <dbReference type="NCBI Taxonomy" id="1008807"/>
    <lineage>
        <taxon>Eukaryota</taxon>
        <taxon>Discoba</taxon>
        <taxon>Heterolobosea</taxon>
        <taxon>Tetramitia</taxon>
        <taxon>Eutetramitia</taxon>
        <taxon>Acrasidae</taxon>
        <taxon>Acrasis</taxon>
    </lineage>
</organism>
<dbReference type="PANTHER" id="PTHR12756">
    <property type="entry name" value="CYTOSOLIC CARBOXYPEPTIDASE"/>
    <property type="match status" value="1"/>
</dbReference>
<keyword evidence="7" id="KW-1185">Reference proteome</keyword>
<feature type="active site" description="Proton donor/acceptor" evidence="3">
    <location>
        <position position="443"/>
    </location>
</feature>
<evidence type="ECO:0000256" key="4">
    <source>
        <dbReference type="SAM" id="MobiDB-lite"/>
    </source>
</evidence>
<dbReference type="Pfam" id="PF00246">
    <property type="entry name" value="Peptidase_M14"/>
    <property type="match status" value="1"/>
</dbReference>